<dbReference type="SMART" id="SM00355">
    <property type="entry name" value="ZnF_C2H2"/>
    <property type="match status" value="3"/>
</dbReference>
<evidence type="ECO:0000313" key="5">
    <source>
        <dbReference type="Proteomes" id="UP000326396"/>
    </source>
</evidence>
<organism evidence="4 5">
    <name type="scientific">Mikania micrantha</name>
    <name type="common">bitter vine</name>
    <dbReference type="NCBI Taxonomy" id="192012"/>
    <lineage>
        <taxon>Eukaryota</taxon>
        <taxon>Viridiplantae</taxon>
        <taxon>Streptophyta</taxon>
        <taxon>Embryophyta</taxon>
        <taxon>Tracheophyta</taxon>
        <taxon>Spermatophyta</taxon>
        <taxon>Magnoliopsida</taxon>
        <taxon>eudicotyledons</taxon>
        <taxon>Gunneridae</taxon>
        <taxon>Pentapetalae</taxon>
        <taxon>asterids</taxon>
        <taxon>campanulids</taxon>
        <taxon>Asterales</taxon>
        <taxon>Asteraceae</taxon>
        <taxon>Asteroideae</taxon>
        <taxon>Heliantheae alliance</taxon>
        <taxon>Eupatorieae</taxon>
        <taxon>Mikania</taxon>
    </lineage>
</organism>
<evidence type="ECO:0000256" key="2">
    <source>
        <dbReference type="SAM" id="MobiDB-lite"/>
    </source>
</evidence>
<dbReference type="GO" id="GO:0008270">
    <property type="term" value="F:zinc ion binding"/>
    <property type="evidence" value="ECO:0007669"/>
    <property type="project" value="UniProtKB-KW"/>
</dbReference>
<evidence type="ECO:0000313" key="4">
    <source>
        <dbReference type="EMBL" id="KAC9242330.1"/>
    </source>
</evidence>
<dbReference type="PANTHER" id="PTHR46869:SF7">
    <property type="entry name" value="ZINC FINGER PROTEIN ZAT9-LIKE"/>
    <property type="match status" value="1"/>
</dbReference>
<sequence length="436" mass="49828">MKEDQEKKCHVCRFCTQSFSNGKKLGGHMRCHLALISACKKMDTQEKHQDSINEDKGLDVSEDDDQIIKHKRSIKQDCDTRKQGMQENDQEIVNGEMGFHFDDGDDVMINKSLQETDVDQDYRANVYILRENPKRSWRVSNSSKDYANLCKKSCNSRKELMKLQCVCDKCGKDFNSMKALYGHMRCHSIKRSRPFDESSLMSSSDEHDDNDEVAAPVRKKRSCRRYKSPKPNHHCSTGLSSSDDEVEQGAICLMMLSRGDRSLDEVKLVISQQSEYAFSDSGYKKILQTDVEFEVSVDGSMKCCKMKNKNKCKLGLEKDLIVESGSSQSNTGWAGSNQVKYKSPKNPTRSCDQHFEDMDTTDSDISVELKRRSKEHNCPICFKEFGSGQALGCHKRVHKDLERKATENNHFPDVHRLVNPDDFLKKISTMVMWGSS</sequence>
<comment type="caution">
    <text evidence="4">The sequence shown here is derived from an EMBL/GenBank/DDBJ whole genome shotgun (WGS) entry which is preliminary data.</text>
</comment>
<dbReference type="OrthoDB" id="6077919at2759"/>
<keyword evidence="1" id="KW-0862">Zinc</keyword>
<dbReference type="InterPro" id="IPR013087">
    <property type="entry name" value="Znf_C2H2_type"/>
</dbReference>
<feature type="domain" description="C2H2-type" evidence="3">
    <location>
        <begin position="10"/>
        <end position="32"/>
    </location>
</feature>
<keyword evidence="1" id="KW-0863">Zinc-finger</keyword>
<feature type="region of interest" description="Disordered" evidence="2">
    <location>
        <begin position="326"/>
        <end position="357"/>
    </location>
</feature>
<reference evidence="4 5" key="1">
    <citation type="submission" date="2019-05" db="EMBL/GenBank/DDBJ databases">
        <title>Mikania micrantha, genome provides insights into the molecular mechanism of rapid growth.</title>
        <authorList>
            <person name="Liu B."/>
        </authorList>
    </citation>
    <scope>NUCLEOTIDE SEQUENCE [LARGE SCALE GENOMIC DNA]</scope>
    <source>
        <strain evidence="4">NLD-2019</strain>
        <tissue evidence="4">Leaf</tissue>
    </source>
</reference>
<dbReference type="PANTHER" id="PTHR46869">
    <property type="entry name" value="C2H2-LIKE ZINC FINGER PROTEIN"/>
    <property type="match status" value="1"/>
</dbReference>
<dbReference type="AlphaFoldDB" id="A0A5N6L7E3"/>
<proteinExistence type="predicted"/>
<protein>
    <recommendedName>
        <fullName evidence="3">C2H2-type domain-containing protein</fullName>
    </recommendedName>
</protein>
<evidence type="ECO:0000256" key="1">
    <source>
        <dbReference type="PROSITE-ProRule" id="PRU00042"/>
    </source>
</evidence>
<dbReference type="Pfam" id="PF13912">
    <property type="entry name" value="zf-C2H2_6"/>
    <property type="match status" value="3"/>
</dbReference>
<name>A0A5N6L7E3_9ASTR</name>
<dbReference type="SUPFAM" id="SSF57667">
    <property type="entry name" value="beta-beta-alpha zinc fingers"/>
    <property type="match status" value="1"/>
</dbReference>
<dbReference type="InterPro" id="IPR036236">
    <property type="entry name" value="Znf_C2H2_sf"/>
</dbReference>
<feature type="region of interest" description="Disordered" evidence="2">
    <location>
        <begin position="197"/>
        <end position="221"/>
    </location>
</feature>
<dbReference type="Proteomes" id="UP000326396">
    <property type="component" value="Unassembled WGS sequence"/>
</dbReference>
<gene>
    <name evidence="4" type="ORF">E3N88_46136</name>
</gene>
<feature type="domain" description="C2H2-type" evidence="3">
    <location>
        <begin position="376"/>
        <end position="403"/>
    </location>
</feature>
<dbReference type="EMBL" id="SZYD01002687">
    <property type="protein sequence ID" value="KAC9242330.1"/>
    <property type="molecule type" value="Genomic_DNA"/>
</dbReference>
<keyword evidence="5" id="KW-1185">Reference proteome</keyword>
<feature type="domain" description="C2H2-type" evidence="3">
    <location>
        <begin position="165"/>
        <end position="192"/>
    </location>
</feature>
<keyword evidence="1" id="KW-0479">Metal-binding</keyword>
<dbReference type="PROSITE" id="PS50157">
    <property type="entry name" value="ZINC_FINGER_C2H2_2"/>
    <property type="match status" value="3"/>
</dbReference>
<accession>A0A5N6L7E3</accession>
<dbReference type="PROSITE" id="PS00028">
    <property type="entry name" value="ZINC_FINGER_C2H2_1"/>
    <property type="match status" value="3"/>
</dbReference>
<evidence type="ECO:0000259" key="3">
    <source>
        <dbReference type="PROSITE" id="PS50157"/>
    </source>
</evidence>
<feature type="compositionally biased region" description="Polar residues" evidence="2">
    <location>
        <begin position="326"/>
        <end position="350"/>
    </location>
</feature>